<name>A0A1W1XTF9_9NEIS</name>
<dbReference type="RefSeq" id="WP_139798835.1">
    <property type="nucleotide sequence ID" value="NZ_FWXD01000016.1"/>
</dbReference>
<dbReference type="Proteomes" id="UP000192761">
    <property type="component" value="Unassembled WGS sequence"/>
</dbReference>
<proteinExistence type="predicted"/>
<dbReference type="OrthoDB" id="8553452at2"/>
<dbReference type="AlphaFoldDB" id="A0A1W1XTF9"/>
<dbReference type="STRING" id="1121001.SAMN02745857_02738"/>
<gene>
    <name evidence="1" type="ORF">SAMN02745857_02738</name>
</gene>
<protein>
    <submittedName>
        <fullName evidence="1">Uncharacterized protein</fullName>
    </submittedName>
</protein>
<evidence type="ECO:0000313" key="1">
    <source>
        <dbReference type="EMBL" id="SMC27177.1"/>
    </source>
</evidence>
<sequence>MGIVVCALNVRLRVVQNASEARTLLQNTDAVPLGGQGTASAHTTAQSQGYYLPASGDIILIADHLPSAEHAVWAAAQTLGHQQADRTALPAAARELRNLALVARQNRSVNALASAIARQRGLDDNTPAQRQQAAEAALAELAATRHSGDWHALQQRYGVRMPQAQREGVLDVQARFADKLQGWFGRYAGMRQNEGAQVGAVLAEMLAGGDGQRAARGAGDVGLGVEAQKDLVPNKAREVKTDTIQVPAGVGREAWIRPNDIRFSQRTITENNYLQIMESGGWKWSQENPLIVIERPDGTLITLDNRRLSAAQQASNVDIVPVRILKETEKYLDYKTWRTAKEAFDWRATHPKTLANGGLIPQSGLIERPTVLSKDR</sequence>
<evidence type="ECO:0000313" key="2">
    <source>
        <dbReference type="Proteomes" id="UP000192761"/>
    </source>
</evidence>
<organism evidence="1 2">
    <name type="scientific">Andreprevotia lacus DSM 23236</name>
    <dbReference type="NCBI Taxonomy" id="1121001"/>
    <lineage>
        <taxon>Bacteria</taxon>
        <taxon>Pseudomonadati</taxon>
        <taxon>Pseudomonadota</taxon>
        <taxon>Betaproteobacteria</taxon>
        <taxon>Neisseriales</taxon>
        <taxon>Chitinibacteraceae</taxon>
        <taxon>Andreprevotia</taxon>
    </lineage>
</organism>
<reference evidence="1 2" key="1">
    <citation type="submission" date="2017-04" db="EMBL/GenBank/DDBJ databases">
        <authorList>
            <person name="Afonso C.L."/>
            <person name="Miller P.J."/>
            <person name="Scott M.A."/>
            <person name="Spackman E."/>
            <person name="Goraichik I."/>
            <person name="Dimitrov K.M."/>
            <person name="Suarez D.L."/>
            <person name="Swayne D.E."/>
        </authorList>
    </citation>
    <scope>NUCLEOTIDE SEQUENCE [LARGE SCALE GENOMIC DNA]</scope>
    <source>
        <strain evidence="1 2">DSM 23236</strain>
    </source>
</reference>
<dbReference type="EMBL" id="FWXD01000016">
    <property type="protein sequence ID" value="SMC27177.1"/>
    <property type="molecule type" value="Genomic_DNA"/>
</dbReference>
<accession>A0A1W1XTF9</accession>
<keyword evidence="2" id="KW-1185">Reference proteome</keyword>